<protein>
    <submittedName>
        <fullName evidence="1">Lef6</fullName>
    </submittedName>
</protein>
<evidence type="ECO:0000313" key="2">
    <source>
        <dbReference type="Proteomes" id="UP000297028"/>
    </source>
</evidence>
<proteinExistence type="predicted"/>
<name>A0A2L0WU81_9ABAC</name>
<organism evidence="1 2">
    <name type="scientific">Oxyplax ochracea nucleopolyhedrovirus</name>
    <dbReference type="NCBI Taxonomy" id="2083176"/>
    <lineage>
        <taxon>Viruses</taxon>
        <taxon>Viruses incertae sedis</taxon>
        <taxon>Naldaviricetes</taxon>
        <taxon>Lefavirales</taxon>
        <taxon>Baculoviridae</taxon>
        <taxon>Alphabaculovirus</taxon>
        <taxon>Alphabaculovirus oxochraceae</taxon>
    </lineage>
</organism>
<evidence type="ECO:0000313" key="1">
    <source>
        <dbReference type="EMBL" id="AVA31209.1"/>
    </source>
</evidence>
<keyword evidence="2" id="KW-1185">Reference proteome</keyword>
<reference evidence="1 2" key="1">
    <citation type="journal article" date="2018" name="PLoS ONE">
        <title>Genome analysis of a novel Group I alphabaculovirus obtained from Oxyplax ochracea.</title>
        <authorList>
            <person name="Wang J."/>
            <person name="Hou D."/>
            <person name="Wang Q."/>
            <person name="Kuang W."/>
            <person name="Zhang L."/>
            <person name="Li J."/>
            <person name="Shen S."/>
            <person name="Deng F."/>
            <person name="Wang H."/>
            <person name="Hu Z."/>
            <person name="Wang M."/>
        </authorList>
    </citation>
    <scope>NUCLEOTIDE SEQUENCE [LARGE SCALE GENOMIC DNA]</scope>
    <source>
        <strain evidence="1">435</strain>
    </source>
</reference>
<gene>
    <name evidence="1" type="ORF">Oxoc_ORF110</name>
</gene>
<accession>A0A2L0WU81</accession>
<sequence length="207" mass="24848">MTTTFFVFINGYNVNKKFSKQILLYICPKLKYNVDWDSSTRNLVCVLNRHAYLQLLKCHGRFFWPHGQKIVCQPWQRKYSDNDDYYKKHHVKNENCKRFECCTKPKYKSEVVIPRSRNEFVKPTKRRSSFSYRRSISPLDELKSYARNNGYENDNNGYEDEIFEKEIDYEDNRLEEGEIVENEKCVKERVAMSSLDKRLQNINFAAC</sequence>
<dbReference type="Proteomes" id="UP000297028">
    <property type="component" value="Segment"/>
</dbReference>
<dbReference type="EMBL" id="MF143631">
    <property type="protein sequence ID" value="AVA31209.1"/>
    <property type="molecule type" value="Genomic_DNA"/>
</dbReference>